<dbReference type="EMBL" id="CP023327">
    <property type="protein sequence ID" value="ATY66846.1"/>
    <property type="molecule type" value="Genomic_DNA"/>
</dbReference>
<name>A0A2H4SUS1_CORMI</name>
<gene>
    <name evidence="3" type="ORF">A9K55_000816</name>
</gene>
<accession>A0A2H4SUS1</accession>
<feature type="region of interest" description="Disordered" evidence="1">
    <location>
        <begin position="146"/>
        <end position="172"/>
    </location>
</feature>
<keyword evidence="2" id="KW-0732">Signal</keyword>
<reference evidence="3 4" key="1">
    <citation type="journal article" date="2017" name="BMC Genomics">
        <title>Chromosome level assembly and secondary metabolite potential of the parasitic fungus Cordyceps militaris.</title>
        <authorList>
            <person name="Kramer G.J."/>
            <person name="Nodwell J.R."/>
        </authorList>
    </citation>
    <scope>NUCLEOTIDE SEQUENCE [LARGE SCALE GENOMIC DNA]</scope>
    <source>
        <strain evidence="3 4">ATCC 34164</strain>
    </source>
</reference>
<feature type="chain" id="PRO_5014178694" evidence="2">
    <location>
        <begin position="19"/>
        <end position="265"/>
    </location>
</feature>
<proteinExistence type="predicted"/>
<evidence type="ECO:0000313" key="4">
    <source>
        <dbReference type="Proteomes" id="UP000323067"/>
    </source>
</evidence>
<organism evidence="3 4">
    <name type="scientific">Cordyceps militaris</name>
    <name type="common">Caterpillar fungus</name>
    <name type="synonym">Clavaria militaris</name>
    <dbReference type="NCBI Taxonomy" id="73501"/>
    <lineage>
        <taxon>Eukaryota</taxon>
        <taxon>Fungi</taxon>
        <taxon>Dikarya</taxon>
        <taxon>Ascomycota</taxon>
        <taxon>Pezizomycotina</taxon>
        <taxon>Sordariomycetes</taxon>
        <taxon>Hypocreomycetidae</taxon>
        <taxon>Hypocreales</taxon>
        <taxon>Cordycipitaceae</taxon>
        <taxon>Cordyceps</taxon>
    </lineage>
</organism>
<evidence type="ECO:0000256" key="2">
    <source>
        <dbReference type="SAM" id="SignalP"/>
    </source>
</evidence>
<sequence length="265" mass="26021">MRSATLAMASLATSTAWATTSAGGVFFHLAGHSSRRHALTARSGDICPVGQAACDASCIDAAFECCHVGQGQACQEGYRCYDQGCCREGQTCRGPPRGCTDTTKMCDVGCIARDRVCCLLGDGSSCDADTVCLAAGMCGRPRTALGPADGSSSSPAASGRTSASGSGGAGSATSTFTTKSVSTIGATVTASVVVGVSGEFSVITTTTKTTETAGDVSSAPSATKKPISATIAGSSTPIADKGSAGAALKGPVILAALFAAAVFAV</sequence>
<dbReference type="OrthoDB" id="5152093at2759"/>
<dbReference type="AlphaFoldDB" id="A0A2H4SUS1"/>
<dbReference type="VEuPathDB" id="FungiDB:CCM_04002"/>
<feature type="compositionally biased region" description="Low complexity" evidence="1">
    <location>
        <begin position="150"/>
        <end position="164"/>
    </location>
</feature>
<dbReference type="VEuPathDB" id="FungiDB:A9K55_000816"/>
<protein>
    <submittedName>
        <fullName evidence="3">Uncharacterized protein</fullName>
    </submittedName>
</protein>
<evidence type="ECO:0000256" key="1">
    <source>
        <dbReference type="SAM" id="MobiDB-lite"/>
    </source>
</evidence>
<evidence type="ECO:0000313" key="3">
    <source>
        <dbReference type="EMBL" id="ATY66846.1"/>
    </source>
</evidence>
<feature type="signal peptide" evidence="2">
    <location>
        <begin position="1"/>
        <end position="18"/>
    </location>
</feature>
<dbReference type="Proteomes" id="UP000323067">
    <property type="component" value="Chromosome ii"/>
</dbReference>